<dbReference type="InterPro" id="IPR030397">
    <property type="entry name" value="SEPARIN_core_dom"/>
</dbReference>
<dbReference type="GO" id="GO:0051307">
    <property type="term" value="P:meiotic chromosome separation"/>
    <property type="evidence" value="ECO:0007669"/>
    <property type="project" value="TreeGrafter"/>
</dbReference>
<evidence type="ECO:0000256" key="3">
    <source>
        <dbReference type="ARBA" id="ARBA00022801"/>
    </source>
</evidence>
<reference evidence="7 8" key="1">
    <citation type="submission" date="2019-12" db="EMBL/GenBank/DDBJ databases">
        <authorList>
            <person name="Floudas D."/>
            <person name="Bentzer J."/>
            <person name="Ahren D."/>
            <person name="Johansson T."/>
            <person name="Persson P."/>
            <person name="Tunlid A."/>
        </authorList>
    </citation>
    <scope>NUCLEOTIDE SEQUENCE [LARGE SCALE GENOMIC DNA]</scope>
    <source>
        <strain evidence="7 8">CBS 102.39</strain>
    </source>
</reference>
<keyword evidence="8" id="KW-1185">Reference proteome</keyword>
<gene>
    <name evidence="7" type="ORF">D9613_009755</name>
</gene>
<evidence type="ECO:0000259" key="6">
    <source>
        <dbReference type="PROSITE" id="PS51700"/>
    </source>
</evidence>
<keyword evidence="3" id="KW-0378">Hydrolase</keyword>
<protein>
    <recommendedName>
        <fullName evidence="2">separase</fullName>
        <ecNumber evidence="2">3.4.22.49</ecNumber>
    </recommendedName>
</protein>
<evidence type="ECO:0000256" key="2">
    <source>
        <dbReference type="ARBA" id="ARBA00012489"/>
    </source>
</evidence>
<comment type="caution">
    <text evidence="7">The sequence shown here is derived from an EMBL/GenBank/DDBJ whole genome shotgun (WGS) entry which is preliminary data.</text>
</comment>
<comment type="catalytic activity">
    <reaction evidence="1">
        <text>All bonds known to be hydrolyzed by this endopeptidase have arginine in P1 and an acidic residue in P4. P6 is often occupied by an acidic residue or by a hydroxy-amino-acid residue, the phosphorylation of which enhances cleavage.</text>
        <dbReference type="EC" id="3.4.22.49"/>
    </reaction>
</comment>
<dbReference type="PANTHER" id="PTHR12792:SF0">
    <property type="entry name" value="SEPARIN"/>
    <property type="match status" value="1"/>
</dbReference>
<feature type="domain" description="Peptidase C50" evidence="6">
    <location>
        <begin position="45"/>
        <end position="143"/>
    </location>
</feature>
<dbReference type="GO" id="GO:0005634">
    <property type="term" value="C:nucleus"/>
    <property type="evidence" value="ECO:0007669"/>
    <property type="project" value="InterPro"/>
</dbReference>
<dbReference type="PROSITE" id="PS51700">
    <property type="entry name" value="SEPARIN"/>
    <property type="match status" value="1"/>
</dbReference>
<dbReference type="GO" id="GO:0044732">
    <property type="term" value="C:mitotic spindle pole body"/>
    <property type="evidence" value="ECO:0007669"/>
    <property type="project" value="TreeGrafter"/>
</dbReference>
<proteinExistence type="predicted"/>
<dbReference type="Proteomes" id="UP000521872">
    <property type="component" value="Unassembled WGS sequence"/>
</dbReference>
<dbReference type="PANTHER" id="PTHR12792">
    <property type="entry name" value="EXTRA SPINDLE POLES 1-RELATED"/>
    <property type="match status" value="1"/>
</dbReference>
<evidence type="ECO:0000256" key="1">
    <source>
        <dbReference type="ARBA" id="ARBA00000451"/>
    </source>
</evidence>
<feature type="region of interest" description="Disordered" evidence="5">
    <location>
        <begin position="159"/>
        <end position="181"/>
    </location>
</feature>
<evidence type="ECO:0000256" key="4">
    <source>
        <dbReference type="ARBA" id="ARBA00022829"/>
    </source>
</evidence>
<dbReference type="InterPro" id="IPR005314">
    <property type="entry name" value="Peptidase_C50"/>
</dbReference>
<organism evidence="7 8">
    <name type="scientific">Agrocybe pediades</name>
    <dbReference type="NCBI Taxonomy" id="84607"/>
    <lineage>
        <taxon>Eukaryota</taxon>
        <taxon>Fungi</taxon>
        <taxon>Dikarya</taxon>
        <taxon>Basidiomycota</taxon>
        <taxon>Agaricomycotina</taxon>
        <taxon>Agaricomycetes</taxon>
        <taxon>Agaricomycetidae</taxon>
        <taxon>Agaricales</taxon>
        <taxon>Agaricineae</taxon>
        <taxon>Strophariaceae</taxon>
        <taxon>Agrocybe</taxon>
    </lineage>
</organism>
<feature type="compositionally biased region" description="Low complexity" evidence="5">
    <location>
        <begin position="159"/>
        <end position="170"/>
    </location>
</feature>
<name>A0A8H4QXU1_9AGAR</name>
<evidence type="ECO:0000313" key="7">
    <source>
        <dbReference type="EMBL" id="KAF4618783.1"/>
    </source>
</evidence>
<dbReference type="EMBL" id="JAACJL010000017">
    <property type="protein sequence ID" value="KAF4618783.1"/>
    <property type="molecule type" value="Genomic_DNA"/>
</dbReference>
<dbReference type="AlphaFoldDB" id="A0A8H4QXU1"/>
<keyword evidence="4" id="KW-0159">Chromosome partition</keyword>
<dbReference type="GO" id="GO:0005737">
    <property type="term" value="C:cytoplasm"/>
    <property type="evidence" value="ECO:0007669"/>
    <property type="project" value="TreeGrafter"/>
</dbReference>
<dbReference type="GO" id="GO:0004197">
    <property type="term" value="F:cysteine-type endopeptidase activity"/>
    <property type="evidence" value="ECO:0007669"/>
    <property type="project" value="InterPro"/>
</dbReference>
<evidence type="ECO:0000256" key="5">
    <source>
        <dbReference type="SAM" id="MobiDB-lite"/>
    </source>
</evidence>
<accession>A0A8H4QXU1</accession>
<sequence length="219" mass="23990">MPILRERSVSRIPGIQFLHDRLAFAAKVKHPSTSSGGASGKPYNPRTGAIVDAKKGFLMLNPSGDLRRTEERLKEWSEGVKSAGWDGSWMKSLASRLRSRSLYLGHGRGEQHVRSHRIRSLPSCAATILWSCSSGALREMGEFDRAGIDKLELNAAKLTNSKTNSTGTTTKNKKDGGRRKPTSIVAAASQSLDSCKLKYVTGASPVVYGIPFYLRFPLR</sequence>
<dbReference type="EC" id="3.4.22.49" evidence="2"/>
<dbReference type="GO" id="GO:0006508">
    <property type="term" value="P:proteolysis"/>
    <property type="evidence" value="ECO:0007669"/>
    <property type="project" value="InterPro"/>
</dbReference>
<evidence type="ECO:0000313" key="8">
    <source>
        <dbReference type="Proteomes" id="UP000521872"/>
    </source>
</evidence>
<dbReference type="GO" id="GO:0072686">
    <property type="term" value="C:mitotic spindle"/>
    <property type="evidence" value="ECO:0007669"/>
    <property type="project" value="TreeGrafter"/>
</dbReference>
<dbReference type="Pfam" id="PF03568">
    <property type="entry name" value="Separin_C"/>
    <property type="match status" value="1"/>
</dbReference>